<accession>A0AAN4TFL0</accession>
<dbReference type="PANTHER" id="PTHR14097">
    <property type="entry name" value="OXIDOREDUCTASE HTATIP2"/>
    <property type="match status" value="1"/>
</dbReference>
<sequence length="290" mass="32188">MRVIITGATGLVGSAVVRQCIVNQAITEALILTRKPLPRDISNNAKITVIIHEDFGSYPSELLTRLSGAEGCIWTVGGPAYRFPDVETCKKVHDFALIAANAFANTLAPALKGKKFKFVFCSGMGAEWDQTKPLWFLKDTRRIKVTPAPLPGRGTQSPDRPRRQSFSSKHTALQKAVYESLCKPATSRTVDIVKVANAVLDSKIEYRRENHEAAFESLRQTIKQEGNLQFPPRAGCDRRGKLTERRPLKTGIVEQAAHAYAEELGLKVNPMRVFQYPKNVWALGVPINFS</sequence>
<organism evidence="2 3">
    <name type="scientific">Aspergillus lentulus</name>
    <dbReference type="NCBI Taxonomy" id="293939"/>
    <lineage>
        <taxon>Eukaryota</taxon>
        <taxon>Fungi</taxon>
        <taxon>Dikarya</taxon>
        <taxon>Ascomycota</taxon>
        <taxon>Pezizomycotina</taxon>
        <taxon>Eurotiomycetes</taxon>
        <taxon>Eurotiomycetidae</taxon>
        <taxon>Eurotiales</taxon>
        <taxon>Aspergillaceae</taxon>
        <taxon>Aspergillus</taxon>
        <taxon>Aspergillus subgen. Fumigati</taxon>
    </lineage>
</organism>
<evidence type="ECO:0000256" key="1">
    <source>
        <dbReference type="SAM" id="MobiDB-lite"/>
    </source>
</evidence>
<evidence type="ECO:0000313" key="3">
    <source>
        <dbReference type="Proteomes" id="UP000051487"/>
    </source>
</evidence>
<dbReference type="SUPFAM" id="SSF51735">
    <property type="entry name" value="NAD(P)-binding Rossmann-fold domains"/>
    <property type="match status" value="1"/>
</dbReference>
<reference evidence="2 3" key="1">
    <citation type="submission" date="2015-11" db="EMBL/GenBank/DDBJ databases">
        <title>Aspergillus lentulus strain IFM 54703T.</title>
        <authorList>
            <person name="Kusuya Y."/>
            <person name="Sakai K."/>
            <person name="Kamei K."/>
            <person name="Takahashi H."/>
            <person name="Yaguchi T."/>
        </authorList>
    </citation>
    <scope>NUCLEOTIDE SEQUENCE [LARGE SCALE GENOMIC DNA]</scope>
    <source>
        <strain evidence="2 3">IFM 54703</strain>
    </source>
</reference>
<name>A0AAN4TFL0_ASPLE</name>
<evidence type="ECO:0008006" key="4">
    <source>
        <dbReference type="Google" id="ProtNLM"/>
    </source>
</evidence>
<feature type="region of interest" description="Disordered" evidence="1">
    <location>
        <begin position="146"/>
        <end position="168"/>
    </location>
</feature>
<dbReference type="PANTHER" id="PTHR14097:SF9">
    <property type="entry name" value="EPIMERASE, PUTATIVE (AFU_ORTHOLOGUE AFUA_8G07320)-RELATED"/>
    <property type="match status" value="1"/>
</dbReference>
<gene>
    <name evidence="2" type="ORF">ALT_9505</name>
</gene>
<evidence type="ECO:0000313" key="2">
    <source>
        <dbReference type="EMBL" id="GAQ12184.1"/>
    </source>
</evidence>
<dbReference type="EMBL" id="BCLY01000017">
    <property type="protein sequence ID" value="GAQ12184.1"/>
    <property type="molecule type" value="Genomic_DNA"/>
</dbReference>
<comment type="caution">
    <text evidence="2">The sequence shown here is derived from an EMBL/GenBank/DDBJ whole genome shotgun (WGS) entry which is preliminary data.</text>
</comment>
<proteinExistence type="predicted"/>
<feature type="compositionally biased region" description="Polar residues" evidence="1">
    <location>
        <begin position="154"/>
        <end position="168"/>
    </location>
</feature>
<dbReference type="Proteomes" id="UP000051487">
    <property type="component" value="Unassembled WGS sequence"/>
</dbReference>
<dbReference type="Gene3D" id="3.40.50.720">
    <property type="entry name" value="NAD(P)-binding Rossmann-like Domain"/>
    <property type="match status" value="1"/>
</dbReference>
<protein>
    <recommendedName>
        <fullName evidence="4">NAD(P)-binding domain-containing protein</fullName>
    </recommendedName>
</protein>
<dbReference type="AlphaFoldDB" id="A0AAN4TFL0"/>
<dbReference type="InterPro" id="IPR036291">
    <property type="entry name" value="NAD(P)-bd_dom_sf"/>
</dbReference>